<keyword evidence="7" id="KW-0539">Nucleus</keyword>
<comment type="subcellular location">
    <subcellularLocation>
        <location evidence="1">Nucleus</location>
    </subcellularLocation>
</comment>
<keyword evidence="2" id="KW-0479">Metal-binding</keyword>
<evidence type="ECO:0000256" key="4">
    <source>
        <dbReference type="ARBA" id="ARBA00022833"/>
    </source>
</evidence>
<dbReference type="PANTHER" id="PTHR46179">
    <property type="entry name" value="ZINC FINGER PROTEIN"/>
    <property type="match status" value="1"/>
</dbReference>
<dbReference type="PROSITE" id="PS50157">
    <property type="entry name" value="ZINC_FINGER_C2H2_2"/>
    <property type="match status" value="2"/>
</dbReference>
<keyword evidence="6" id="KW-0804">Transcription</keyword>
<feature type="compositionally biased region" description="Polar residues" evidence="9">
    <location>
        <begin position="150"/>
        <end position="165"/>
    </location>
</feature>
<evidence type="ECO:0000313" key="11">
    <source>
        <dbReference type="EMBL" id="KAF9807914.1"/>
    </source>
</evidence>
<dbReference type="Proteomes" id="UP000639403">
    <property type="component" value="Unassembled WGS sequence"/>
</dbReference>
<evidence type="ECO:0000259" key="10">
    <source>
        <dbReference type="PROSITE" id="PS50157"/>
    </source>
</evidence>
<accession>A0A8H7NXF9</accession>
<evidence type="ECO:0000256" key="6">
    <source>
        <dbReference type="ARBA" id="ARBA00023163"/>
    </source>
</evidence>
<protein>
    <recommendedName>
        <fullName evidence="10">C2H2-type domain-containing protein</fullName>
    </recommendedName>
</protein>
<evidence type="ECO:0000256" key="3">
    <source>
        <dbReference type="ARBA" id="ARBA00022771"/>
    </source>
</evidence>
<evidence type="ECO:0000256" key="5">
    <source>
        <dbReference type="ARBA" id="ARBA00023015"/>
    </source>
</evidence>
<dbReference type="InterPro" id="IPR051061">
    <property type="entry name" value="Zinc_finger_trans_reg"/>
</dbReference>
<proteinExistence type="predicted"/>
<dbReference type="AlphaFoldDB" id="A0A8H7NXF9"/>
<evidence type="ECO:0000256" key="1">
    <source>
        <dbReference type="ARBA" id="ARBA00004123"/>
    </source>
</evidence>
<feature type="domain" description="C2H2-type" evidence="10">
    <location>
        <begin position="57"/>
        <end position="86"/>
    </location>
</feature>
<evidence type="ECO:0000313" key="12">
    <source>
        <dbReference type="Proteomes" id="UP000639403"/>
    </source>
</evidence>
<dbReference type="SUPFAM" id="SSF57667">
    <property type="entry name" value="beta-beta-alpha zinc fingers"/>
    <property type="match status" value="1"/>
</dbReference>
<dbReference type="PANTHER" id="PTHR46179:SF13">
    <property type="entry name" value="C2H2-TYPE DOMAIN-CONTAINING PROTEIN"/>
    <property type="match status" value="1"/>
</dbReference>
<keyword evidence="3 8" id="KW-0863">Zinc-finger</keyword>
<name>A0A8H7NXF9_9APHY</name>
<organism evidence="11 12">
    <name type="scientific">Rhodonia placenta</name>
    <dbReference type="NCBI Taxonomy" id="104341"/>
    <lineage>
        <taxon>Eukaryota</taxon>
        <taxon>Fungi</taxon>
        <taxon>Dikarya</taxon>
        <taxon>Basidiomycota</taxon>
        <taxon>Agaricomycotina</taxon>
        <taxon>Agaricomycetes</taxon>
        <taxon>Polyporales</taxon>
        <taxon>Adustoporiaceae</taxon>
        <taxon>Rhodonia</taxon>
    </lineage>
</organism>
<feature type="domain" description="C2H2-type" evidence="10">
    <location>
        <begin position="169"/>
        <end position="194"/>
    </location>
</feature>
<dbReference type="Pfam" id="PF12874">
    <property type="entry name" value="zf-met"/>
    <property type="match status" value="2"/>
</dbReference>
<comment type="caution">
    <text evidence="11">The sequence shown here is derived from an EMBL/GenBank/DDBJ whole genome shotgun (WGS) entry which is preliminary data.</text>
</comment>
<feature type="region of interest" description="Disordered" evidence="9">
    <location>
        <begin position="146"/>
        <end position="165"/>
    </location>
</feature>
<dbReference type="GO" id="GO:0008270">
    <property type="term" value="F:zinc ion binding"/>
    <property type="evidence" value="ECO:0007669"/>
    <property type="project" value="UniProtKB-KW"/>
</dbReference>
<keyword evidence="5" id="KW-0805">Transcription regulation</keyword>
<dbReference type="PROSITE" id="PS00028">
    <property type="entry name" value="ZINC_FINGER_C2H2_1"/>
    <property type="match status" value="2"/>
</dbReference>
<dbReference type="InterPro" id="IPR036236">
    <property type="entry name" value="Znf_C2H2_sf"/>
</dbReference>
<evidence type="ECO:0000256" key="8">
    <source>
        <dbReference type="PROSITE-ProRule" id="PRU00042"/>
    </source>
</evidence>
<dbReference type="Gene3D" id="3.30.160.60">
    <property type="entry name" value="Classic Zinc Finger"/>
    <property type="match status" value="1"/>
</dbReference>
<evidence type="ECO:0000256" key="2">
    <source>
        <dbReference type="ARBA" id="ARBA00022723"/>
    </source>
</evidence>
<reference evidence="11" key="2">
    <citation type="journal article" name="Front. Microbiol.">
        <title>Degradative Capacity of Two Strains of Rhodonia placenta: From Phenotype to Genotype.</title>
        <authorList>
            <person name="Kolle M."/>
            <person name="Horta M.A.C."/>
            <person name="Nowrousian M."/>
            <person name="Ohm R.A."/>
            <person name="Benz J.P."/>
            <person name="Pilgard A."/>
        </authorList>
    </citation>
    <scope>NUCLEOTIDE SEQUENCE</scope>
    <source>
        <strain evidence="11">FPRL280</strain>
    </source>
</reference>
<evidence type="ECO:0000256" key="9">
    <source>
        <dbReference type="SAM" id="MobiDB-lite"/>
    </source>
</evidence>
<dbReference type="InterPro" id="IPR013087">
    <property type="entry name" value="Znf_C2H2_type"/>
</dbReference>
<evidence type="ECO:0000256" key="7">
    <source>
        <dbReference type="ARBA" id="ARBA00023242"/>
    </source>
</evidence>
<reference evidence="11" key="1">
    <citation type="submission" date="2020-11" db="EMBL/GenBank/DDBJ databases">
        <authorList>
            <person name="Koelle M."/>
            <person name="Horta M.A.C."/>
            <person name="Nowrousian M."/>
            <person name="Ohm R.A."/>
            <person name="Benz P."/>
            <person name="Pilgard A."/>
        </authorList>
    </citation>
    <scope>NUCLEOTIDE SEQUENCE</scope>
    <source>
        <strain evidence="11">FPRL280</strain>
    </source>
</reference>
<sequence>MVQQQHRKGCYCNTCEEAFASQADLKDHYAQNGMLDESRHFFNKARELREHFRKEHCYCGGCRRVFASESNLRAHCRSSIHKDATTHCVSSMCNRSFVSVSAMISHVEAGRCESGLDRKEVNERIIQGDEDHVITNPVRLLERNAEEDQVNPQRDTAQATEHSWNGSHYGCPKCRRRFVSFAALKRHLASPAHATKIYRCPPNFSGCGADFGTLSALAQHVENEQCGIHSESALVAIVDLCAGKTRSQPPNPRASPPVYALTLWWTSAMPMST</sequence>
<dbReference type="SMART" id="SM00355">
    <property type="entry name" value="ZnF_C2H2"/>
    <property type="match status" value="4"/>
</dbReference>
<dbReference type="GO" id="GO:0006357">
    <property type="term" value="P:regulation of transcription by RNA polymerase II"/>
    <property type="evidence" value="ECO:0007669"/>
    <property type="project" value="TreeGrafter"/>
</dbReference>
<dbReference type="EMBL" id="JADOXO010000257">
    <property type="protein sequence ID" value="KAF9807914.1"/>
    <property type="molecule type" value="Genomic_DNA"/>
</dbReference>
<gene>
    <name evidence="11" type="ORF">IEO21_08031</name>
</gene>
<keyword evidence="4" id="KW-0862">Zinc</keyword>
<dbReference type="GO" id="GO:0005634">
    <property type="term" value="C:nucleus"/>
    <property type="evidence" value="ECO:0007669"/>
    <property type="project" value="UniProtKB-SubCell"/>
</dbReference>